<dbReference type="AlphaFoldDB" id="A0A9X2EUS7"/>
<keyword evidence="4" id="KW-0732">Signal</keyword>
<feature type="region of interest" description="Disordered" evidence="5">
    <location>
        <begin position="76"/>
        <end position="100"/>
    </location>
</feature>
<keyword evidence="3" id="KW-0147">Chitin-binding</keyword>
<keyword evidence="7" id="KW-0560">Oxidoreductase</keyword>
<keyword evidence="8" id="KW-1185">Reference proteome</keyword>
<evidence type="ECO:0000256" key="2">
    <source>
        <dbReference type="ARBA" id="ARBA00022525"/>
    </source>
</evidence>
<comment type="caution">
    <text evidence="7">The sequence shown here is derived from an EMBL/GenBank/DDBJ whole genome shotgun (WGS) entry which is preliminary data.</text>
</comment>
<feature type="region of interest" description="Disordered" evidence="5">
    <location>
        <begin position="468"/>
        <end position="488"/>
    </location>
</feature>
<dbReference type="Gene3D" id="2.70.50.50">
    <property type="entry name" value="chitin-binding protein cbp21"/>
    <property type="match status" value="1"/>
</dbReference>
<feature type="compositionally biased region" description="Acidic residues" evidence="5">
    <location>
        <begin position="405"/>
        <end position="425"/>
    </location>
</feature>
<dbReference type="FunFam" id="2.70.50.50:FF:000001">
    <property type="entry name" value="Chitin-binding protein"/>
    <property type="match status" value="1"/>
</dbReference>
<dbReference type="RefSeq" id="WP_252471015.1">
    <property type="nucleotide sequence ID" value="NZ_JALBWM010000088.1"/>
</dbReference>
<dbReference type="PANTHER" id="PTHR34823:SF1">
    <property type="entry name" value="CHITIN-BINDING TYPE-4 DOMAIN-CONTAINING PROTEIN"/>
    <property type="match status" value="1"/>
</dbReference>
<feature type="domain" description="Chitin-binding type-3" evidence="6">
    <location>
        <begin position="361"/>
        <end position="404"/>
    </location>
</feature>
<evidence type="ECO:0000313" key="8">
    <source>
        <dbReference type="Proteomes" id="UP001139028"/>
    </source>
</evidence>
<evidence type="ECO:0000256" key="1">
    <source>
        <dbReference type="ARBA" id="ARBA00004613"/>
    </source>
</evidence>
<keyword evidence="7" id="KW-0503">Monooxygenase</keyword>
<organism evidence="7 8">
    <name type="scientific">Microbulbifer okhotskensis</name>
    <dbReference type="NCBI Taxonomy" id="2926617"/>
    <lineage>
        <taxon>Bacteria</taxon>
        <taxon>Pseudomonadati</taxon>
        <taxon>Pseudomonadota</taxon>
        <taxon>Gammaproteobacteria</taxon>
        <taxon>Cellvibrionales</taxon>
        <taxon>Microbulbiferaceae</taxon>
        <taxon>Microbulbifer</taxon>
    </lineage>
</organism>
<feature type="region of interest" description="Disordered" evidence="5">
    <location>
        <begin position="325"/>
        <end position="362"/>
    </location>
</feature>
<dbReference type="GO" id="GO:0030246">
    <property type="term" value="F:carbohydrate binding"/>
    <property type="evidence" value="ECO:0007669"/>
    <property type="project" value="InterPro"/>
</dbReference>
<dbReference type="PANTHER" id="PTHR34823">
    <property type="entry name" value="GLCNAC-BINDING PROTEIN A"/>
    <property type="match status" value="1"/>
</dbReference>
<accession>A0A9X2EUS7</accession>
<keyword evidence="2" id="KW-0964">Secreted</keyword>
<dbReference type="GO" id="GO:0005975">
    <property type="term" value="P:carbohydrate metabolic process"/>
    <property type="evidence" value="ECO:0007669"/>
    <property type="project" value="InterPro"/>
</dbReference>
<dbReference type="GO" id="GO:0004553">
    <property type="term" value="F:hydrolase activity, hydrolyzing O-glycosyl compounds"/>
    <property type="evidence" value="ECO:0007669"/>
    <property type="project" value="InterPro"/>
</dbReference>
<dbReference type="GO" id="GO:0005576">
    <property type="term" value="C:extracellular region"/>
    <property type="evidence" value="ECO:0007669"/>
    <property type="project" value="UniProtKB-SubCell"/>
</dbReference>
<feature type="domain" description="Chitin-binding type-3" evidence="6">
    <location>
        <begin position="442"/>
        <end position="485"/>
    </location>
</feature>
<name>A0A9X2EUS7_9GAMM</name>
<dbReference type="Pfam" id="PF18416">
    <property type="entry name" value="GbpA_2"/>
    <property type="match status" value="1"/>
</dbReference>
<feature type="compositionally biased region" description="Acidic residues" evidence="5">
    <location>
        <begin position="325"/>
        <end position="345"/>
    </location>
</feature>
<feature type="region of interest" description="Disordered" evidence="5">
    <location>
        <begin position="387"/>
        <end position="456"/>
    </location>
</feature>
<evidence type="ECO:0000256" key="4">
    <source>
        <dbReference type="ARBA" id="ARBA00022729"/>
    </source>
</evidence>
<evidence type="ECO:0000313" key="7">
    <source>
        <dbReference type="EMBL" id="MCO1335883.1"/>
    </source>
</evidence>
<evidence type="ECO:0000256" key="3">
    <source>
        <dbReference type="ARBA" id="ARBA00022669"/>
    </source>
</evidence>
<proteinExistence type="predicted"/>
<dbReference type="EMBL" id="JALBWM010000088">
    <property type="protein sequence ID" value="MCO1335883.1"/>
    <property type="molecule type" value="Genomic_DNA"/>
</dbReference>
<dbReference type="Proteomes" id="UP001139028">
    <property type="component" value="Unassembled WGS sequence"/>
</dbReference>
<sequence>MIFRKTKLASVVKQPVLNRTLMAMVLAGMGSNALSHGYVEATDGGVASARGTLCKYALDTGEMNVDCGAVQWEPQSVEGDEGFPDSGPADGQIASAGDSSWSELNEQSSDRWVKNYISSGWQTFKWHFTANHVTRDWKYYITKEGWNSNSVLTRDQFDLDPFCEVDGNFEQPPVDMAHECQVPDREGYHVILAVWDVGDTANAFYNVIDVEFDGDNVVNTDWNVAGTINPTQDLGIGDKVYTRVFDSSGENSSYSTVLEIASDEQGIAENWSHDLSALINQEQSSIRAGNYDGSSSFEPLYGINSVYLLEGSSLESVEIGYELLADQDDDTTDDNDSGDSEDTGDSGESGDSGNTSCEAFVQQYGGDPGYSIGDVVIYDDVAYESTHEPNWWSPSAAPQLWSETTCDDSEGGSDDNTDNGSDDNSDSNSGDDSSAASCPEFEQPYAGDGGYQVGDRVTLGGQVYTSTYGPNWWSPSAAPQYWEESSCQ</sequence>
<dbReference type="SMART" id="SM00495">
    <property type="entry name" value="ChtBD3"/>
    <property type="match status" value="2"/>
</dbReference>
<dbReference type="InterPro" id="IPR004302">
    <property type="entry name" value="Cellulose/chitin-bd_N"/>
</dbReference>
<reference evidence="7" key="1">
    <citation type="journal article" date="2022" name="Arch. Microbiol.">
        <title>Microbulbifer okhotskensis sp. nov., isolated from a deep bottom sediment of the Okhotsk Sea.</title>
        <authorList>
            <person name="Romanenko L."/>
            <person name="Kurilenko V."/>
            <person name="Otstavnykh N."/>
            <person name="Velansky P."/>
            <person name="Isaeva M."/>
            <person name="Mikhailov V."/>
        </authorList>
    </citation>
    <scope>NUCLEOTIDE SEQUENCE</scope>
    <source>
        <strain evidence="7">OS29</strain>
    </source>
</reference>
<protein>
    <submittedName>
        <fullName evidence="7">Lytic polysaccharide monooxygenase</fullName>
    </submittedName>
</protein>
<dbReference type="GO" id="GO:0004497">
    <property type="term" value="F:monooxygenase activity"/>
    <property type="evidence" value="ECO:0007669"/>
    <property type="project" value="UniProtKB-KW"/>
</dbReference>
<dbReference type="InterPro" id="IPR014756">
    <property type="entry name" value="Ig_E-set"/>
</dbReference>
<evidence type="ECO:0000256" key="5">
    <source>
        <dbReference type="SAM" id="MobiDB-lite"/>
    </source>
</evidence>
<dbReference type="InterPro" id="IPR003610">
    <property type="entry name" value="CBM5/12"/>
</dbReference>
<evidence type="ECO:0000259" key="6">
    <source>
        <dbReference type="SMART" id="SM00495"/>
    </source>
</evidence>
<dbReference type="InterPro" id="IPR041029">
    <property type="entry name" value="GbpA_2"/>
</dbReference>
<dbReference type="InterPro" id="IPR051024">
    <property type="entry name" value="GlcNAc_Chitin_IntDeg"/>
</dbReference>
<comment type="subcellular location">
    <subcellularLocation>
        <location evidence="1">Secreted</location>
    </subcellularLocation>
</comment>
<dbReference type="Pfam" id="PF03067">
    <property type="entry name" value="LPMO_10"/>
    <property type="match status" value="1"/>
</dbReference>
<dbReference type="Gene3D" id="3.30.70.2150">
    <property type="match status" value="1"/>
</dbReference>
<dbReference type="SUPFAM" id="SSF81296">
    <property type="entry name" value="E set domains"/>
    <property type="match status" value="1"/>
</dbReference>
<dbReference type="CDD" id="cd21177">
    <property type="entry name" value="LPMO_AA10"/>
    <property type="match status" value="1"/>
</dbReference>
<gene>
    <name evidence="7" type="ORF">MO867_16225</name>
</gene>
<dbReference type="GO" id="GO:0008061">
    <property type="term" value="F:chitin binding"/>
    <property type="evidence" value="ECO:0007669"/>
    <property type="project" value="UniProtKB-KW"/>
</dbReference>